<evidence type="ECO:0000256" key="2">
    <source>
        <dbReference type="ARBA" id="ARBA00009152"/>
    </source>
</evidence>
<dbReference type="GO" id="GO:0000105">
    <property type="term" value="P:L-histidine biosynthetic process"/>
    <property type="evidence" value="ECO:0007669"/>
    <property type="project" value="UniProtKB-UniRule"/>
</dbReference>
<dbReference type="Pfam" id="PF02811">
    <property type="entry name" value="PHP"/>
    <property type="match status" value="1"/>
</dbReference>
<feature type="compositionally biased region" description="Basic and acidic residues" evidence="9">
    <location>
        <begin position="273"/>
        <end position="289"/>
    </location>
</feature>
<evidence type="ECO:0000313" key="12">
    <source>
        <dbReference type="Proteomes" id="UP001165427"/>
    </source>
</evidence>
<keyword evidence="6 8" id="KW-0368">Histidine biosynthesis</keyword>
<dbReference type="EMBL" id="JALJRB010000020">
    <property type="protein sequence ID" value="MCJ8502065.1"/>
    <property type="molecule type" value="Genomic_DNA"/>
</dbReference>
<dbReference type="InterPro" id="IPR016195">
    <property type="entry name" value="Pol/histidinol_Pase-like"/>
</dbReference>
<dbReference type="SUPFAM" id="SSF89550">
    <property type="entry name" value="PHP domain-like"/>
    <property type="match status" value="1"/>
</dbReference>
<proteinExistence type="inferred from homology"/>
<evidence type="ECO:0000256" key="3">
    <source>
        <dbReference type="ARBA" id="ARBA00013085"/>
    </source>
</evidence>
<dbReference type="InterPro" id="IPR004013">
    <property type="entry name" value="PHP_dom"/>
</dbReference>
<name>A0AA41UJL4_9BACT</name>
<evidence type="ECO:0000256" key="7">
    <source>
        <dbReference type="ARBA" id="ARBA00049158"/>
    </source>
</evidence>
<evidence type="ECO:0000256" key="8">
    <source>
        <dbReference type="RuleBase" id="RU366003"/>
    </source>
</evidence>
<evidence type="ECO:0000313" key="11">
    <source>
        <dbReference type="EMBL" id="MCJ8502065.1"/>
    </source>
</evidence>
<evidence type="ECO:0000259" key="10">
    <source>
        <dbReference type="Pfam" id="PF02811"/>
    </source>
</evidence>
<dbReference type="AlphaFoldDB" id="A0AA41UJL4"/>
<comment type="catalytic activity">
    <reaction evidence="7 8">
        <text>L-histidinol phosphate + H2O = L-histidinol + phosphate</text>
        <dbReference type="Rhea" id="RHEA:14465"/>
        <dbReference type="ChEBI" id="CHEBI:15377"/>
        <dbReference type="ChEBI" id="CHEBI:43474"/>
        <dbReference type="ChEBI" id="CHEBI:57699"/>
        <dbReference type="ChEBI" id="CHEBI:57980"/>
        <dbReference type="EC" id="3.1.3.15"/>
    </reaction>
</comment>
<reference evidence="11" key="1">
    <citation type="submission" date="2022-04" db="EMBL/GenBank/DDBJ databases">
        <title>Desulfatitalea alkaliphila sp. nov., a novel anaerobic sulfate-reducing bacterium isolated from terrestrial mud volcano, Taman Peninsula, Russia.</title>
        <authorList>
            <person name="Khomyakova M.A."/>
            <person name="Merkel A.Y."/>
            <person name="Slobodkin A.I."/>
        </authorList>
    </citation>
    <scope>NUCLEOTIDE SEQUENCE</scope>
    <source>
        <strain evidence="11">M08but</strain>
    </source>
</reference>
<accession>A0AA41UJL4</accession>
<dbReference type="Proteomes" id="UP001165427">
    <property type="component" value="Unassembled WGS sequence"/>
</dbReference>
<dbReference type="CDD" id="cd12110">
    <property type="entry name" value="PHP_HisPPase_Hisj_like"/>
    <property type="match status" value="1"/>
</dbReference>
<evidence type="ECO:0000256" key="1">
    <source>
        <dbReference type="ARBA" id="ARBA00004970"/>
    </source>
</evidence>
<gene>
    <name evidence="11" type="ORF">MRX98_15890</name>
</gene>
<dbReference type="PANTHER" id="PTHR21039:SF0">
    <property type="entry name" value="HISTIDINOL-PHOSPHATASE"/>
    <property type="match status" value="1"/>
</dbReference>
<keyword evidence="12" id="KW-1185">Reference proteome</keyword>
<dbReference type="InterPro" id="IPR010140">
    <property type="entry name" value="Histidinol_P_phosphatase_HisJ"/>
</dbReference>
<dbReference type="EC" id="3.1.3.15" evidence="3 8"/>
<comment type="similarity">
    <text evidence="2 8">Belongs to the PHP hydrolase family. HisK subfamily.</text>
</comment>
<protein>
    <recommendedName>
        <fullName evidence="3 8">Histidinol-phosphatase</fullName>
        <shortName evidence="8">HolPase</shortName>
        <ecNumber evidence="3 8">3.1.3.15</ecNumber>
    </recommendedName>
</protein>
<sequence>MVHHMTFERVSAHGGHSGQFCCHAQDRLEEVVQAYVDQGYAWIGLTEHMPPVDDRFLYPEERAAGLDSAAMARRFDRYMAEARRLQSAYADRMEILVAFETEATSGALNLALRLIDRYGPDYVVGSVHHVADISFDYSVDAYRQAVARCGGIESLYCHYFDRQYDLLRRLRPAVVGHFDLIRLFDPSYERHLALPDVQARITRNLTLIKDGGMLLDYNVAALRKGAVEPYPSRAILDQARAMGIALVPGDDAHGVAMVGLYLDEGMRRLREAGWDGRWPKPDRNQDRAHRPNGPTDVADAVVR</sequence>
<feature type="region of interest" description="Disordered" evidence="9">
    <location>
        <begin position="273"/>
        <end position="303"/>
    </location>
</feature>
<comment type="caution">
    <text evidence="11">The sequence shown here is derived from an EMBL/GenBank/DDBJ whole genome shotgun (WGS) entry which is preliminary data.</text>
</comment>
<evidence type="ECO:0000256" key="6">
    <source>
        <dbReference type="ARBA" id="ARBA00023102"/>
    </source>
</evidence>
<evidence type="ECO:0000256" key="5">
    <source>
        <dbReference type="ARBA" id="ARBA00022801"/>
    </source>
</evidence>
<organism evidence="11 12">
    <name type="scientific">Desulfatitalea alkaliphila</name>
    <dbReference type="NCBI Taxonomy" id="2929485"/>
    <lineage>
        <taxon>Bacteria</taxon>
        <taxon>Pseudomonadati</taxon>
        <taxon>Thermodesulfobacteriota</taxon>
        <taxon>Desulfobacteria</taxon>
        <taxon>Desulfobacterales</taxon>
        <taxon>Desulfosarcinaceae</taxon>
        <taxon>Desulfatitalea</taxon>
    </lineage>
</organism>
<dbReference type="GO" id="GO:0004401">
    <property type="term" value="F:histidinol-phosphatase activity"/>
    <property type="evidence" value="ECO:0007669"/>
    <property type="project" value="UniProtKB-UniRule"/>
</dbReference>
<feature type="domain" description="PHP" evidence="10">
    <location>
        <begin position="16"/>
        <end position="218"/>
    </location>
</feature>
<dbReference type="NCBIfam" id="TIGR01856">
    <property type="entry name" value="hisJ_fam"/>
    <property type="match status" value="1"/>
</dbReference>
<keyword evidence="5 8" id="KW-0378">Hydrolase</keyword>
<evidence type="ECO:0000256" key="9">
    <source>
        <dbReference type="SAM" id="MobiDB-lite"/>
    </source>
</evidence>
<keyword evidence="4 8" id="KW-0028">Amino-acid biosynthesis</keyword>
<dbReference type="GO" id="GO:0005737">
    <property type="term" value="C:cytoplasm"/>
    <property type="evidence" value="ECO:0007669"/>
    <property type="project" value="TreeGrafter"/>
</dbReference>
<comment type="pathway">
    <text evidence="1 8">Amino-acid biosynthesis; L-histidine biosynthesis; L-histidine from 5-phospho-alpha-D-ribose 1-diphosphate: step 8/9.</text>
</comment>
<evidence type="ECO:0000256" key="4">
    <source>
        <dbReference type="ARBA" id="ARBA00022605"/>
    </source>
</evidence>
<dbReference type="Gene3D" id="3.20.20.140">
    <property type="entry name" value="Metal-dependent hydrolases"/>
    <property type="match status" value="1"/>
</dbReference>
<dbReference type="RefSeq" id="WP_246911908.1">
    <property type="nucleotide sequence ID" value="NZ_JALJRB010000020.1"/>
</dbReference>
<dbReference type="PANTHER" id="PTHR21039">
    <property type="entry name" value="HISTIDINOL PHOSPHATASE-RELATED"/>
    <property type="match status" value="1"/>
</dbReference>